<comment type="subcellular location">
    <subcellularLocation>
        <location evidence="1">Membrane</location>
        <topology evidence="1">Single-pass membrane protein</topology>
    </subcellularLocation>
</comment>
<comment type="cofactor">
    <cofactor evidence="6">
        <name>heme</name>
        <dbReference type="ChEBI" id="CHEBI:30413"/>
    </cofactor>
</comment>
<evidence type="ECO:0000256" key="5">
    <source>
        <dbReference type="ARBA" id="ARBA00023004"/>
    </source>
</evidence>
<dbReference type="PANTHER" id="PTHR24286">
    <property type="entry name" value="CYTOCHROME P450 26"/>
    <property type="match status" value="1"/>
</dbReference>
<dbReference type="PRINTS" id="PR00465">
    <property type="entry name" value="EP450IV"/>
</dbReference>
<protein>
    <submittedName>
        <fullName evidence="9">OLC1v1008721C1</fullName>
    </submittedName>
</protein>
<dbReference type="EMBL" id="OX459123">
    <property type="protein sequence ID" value="CAI9108998.1"/>
    <property type="molecule type" value="Genomic_DNA"/>
</dbReference>
<dbReference type="InterPro" id="IPR002403">
    <property type="entry name" value="Cyt_P450_E_grp-IV"/>
</dbReference>
<dbReference type="PANTHER" id="PTHR24286:SF105">
    <property type="entry name" value="CYTOCHROME P450 85A-LIKE"/>
    <property type="match status" value="1"/>
</dbReference>
<dbReference type="GO" id="GO:0005506">
    <property type="term" value="F:iron ion binding"/>
    <property type="evidence" value="ECO:0007669"/>
    <property type="project" value="InterPro"/>
</dbReference>
<dbReference type="GO" id="GO:0010268">
    <property type="term" value="P:brassinosteroid homeostasis"/>
    <property type="evidence" value="ECO:0007669"/>
    <property type="project" value="TreeGrafter"/>
</dbReference>
<proteinExistence type="inferred from homology"/>
<dbReference type="Pfam" id="PF00067">
    <property type="entry name" value="p450"/>
    <property type="match status" value="1"/>
</dbReference>
<evidence type="ECO:0000256" key="8">
    <source>
        <dbReference type="SAM" id="Phobius"/>
    </source>
</evidence>
<dbReference type="PRINTS" id="PR00385">
    <property type="entry name" value="P450"/>
</dbReference>
<dbReference type="Gene3D" id="1.10.630.10">
    <property type="entry name" value="Cytochrome P450"/>
    <property type="match status" value="1"/>
</dbReference>
<dbReference type="Proteomes" id="UP001161247">
    <property type="component" value="Chromosome 6"/>
</dbReference>
<feature type="transmembrane region" description="Helical" evidence="8">
    <location>
        <begin position="6"/>
        <end position="24"/>
    </location>
</feature>
<keyword evidence="2 8" id="KW-0812">Transmembrane</keyword>
<feature type="binding site" description="axial binding residue" evidence="6">
    <location>
        <position position="420"/>
    </location>
    <ligand>
        <name>heme</name>
        <dbReference type="ChEBI" id="CHEBI:30413"/>
    </ligand>
    <ligandPart>
        <name>Fe</name>
        <dbReference type="ChEBI" id="CHEBI:18248"/>
    </ligandPart>
</feature>
<evidence type="ECO:0000256" key="6">
    <source>
        <dbReference type="PIRSR" id="PIRSR602403-1"/>
    </source>
</evidence>
<keyword evidence="7" id="KW-0560">Oxidoreductase</keyword>
<dbReference type="PROSITE" id="PS00086">
    <property type="entry name" value="CYTOCHROME_P450"/>
    <property type="match status" value="1"/>
</dbReference>
<evidence type="ECO:0000256" key="4">
    <source>
        <dbReference type="ARBA" id="ARBA00022989"/>
    </source>
</evidence>
<dbReference type="InterPro" id="IPR001128">
    <property type="entry name" value="Cyt_P450"/>
</dbReference>
<dbReference type="AlphaFoldDB" id="A0AAV1DM87"/>
<evidence type="ECO:0000256" key="2">
    <source>
        <dbReference type="ARBA" id="ARBA00022692"/>
    </source>
</evidence>
<name>A0AAV1DM87_OLDCO</name>
<dbReference type="GO" id="GO:0016132">
    <property type="term" value="P:brassinosteroid biosynthetic process"/>
    <property type="evidence" value="ECO:0007669"/>
    <property type="project" value="TreeGrafter"/>
</dbReference>
<dbReference type="CDD" id="cd11043">
    <property type="entry name" value="CYP90-like"/>
    <property type="match status" value="1"/>
</dbReference>
<dbReference type="GO" id="GO:0004497">
    <property type="term" value="F:monooxygenase activity"/>
    <property type="evidence" value="ECO:0007669"/>
    <property type="project" value="UniProtKB-KW"/>
</dbReference>
<evidence type="ECO:0000256" key="1">
    <source>
        <dbReference type="ARBA" id="ARBA00004167"/>
    </source>
</evidence>
<comment type="similarity">
    <text evidence="7">Belongs to the cytochrome P450 family.</text>
</comment>
<evidence type="ECO:0000313" key="9">
    <source>
        <dbReference type="EMBL" id="CAI9108998.1"/>
    </source>
</evidence>
<keyword evidence="10" id="KW-1185">Reference proteome</keyword>
<organism evidence="9 10">
    <name type="scientific">Oldenlandia corymbosa var. corymbosa</name>
    <dbReference type="NCBI Taxonomy" id="529605"/>
    <lineage>
        <taxon>Eukaryota</taxon>
        <taxon>Viridiplantae</taxon>
        <taxon>Streptophyta</taxon>
        <taxon>Embryophyta</taxon>
        <taxon>Tracheophyta</taxon>
        <taxon>Spermatophyta</taxon>
        <taxon>Magnoliopsida</taxon>
        <taxon>eudicotyledons</taxon>
        <taxon>Gunneridae</taxon>
        <taxon>Pentapetalae</taxon>
        <taxon>asterids</taxon>
        <taxon>lamiids</taxon>
        <taxon>Gentianales</taxon>
        <taxon>Rubiaceae</taxon>
        <taxon>Rubioideae</taxon>
        <taxon>Spermacoceae</taxon>
        <taxon>Hedyotis-Oldenlandia complex</taxon>
        <taxon>Oldenlandia</taxon>
    </lineage>
</organism>
<dbReference type="GO" id="GO:0016020">
    <property type="term" value="C:membrane"/>
    <property type="evidence" value="ECO:0007669"/>
    <property type="project" value="UniProtKB-SubCell"/>
</dbReference>
<dbReference type="InterPro" id="IPR036396">
    <property type="entry name" value="Cyt_P450_sf"/>
</dbReference>
<gene>
    <name evidence="9" type="ORF">OLC1_LOCUS16975</name>
</gene>
<dbReference type="GO" id="GO:0016705">
    <property type="term" value="F:oxidoreductase activity, acting on paired donors, with incorporation or reduction of molecular oxygen"/>
    <property type="evidence" value="ECO:0007669"/>
    <property type="project" value="InterPro"/>
</dbReference>
<dbReference type="InterPro" id="IPR017972">
    <property type="entry name" value="Cyt_P450_CS"/>
</dbReference>
<dbReference type="GO" id="GO:0020037">
    <property type="term" value="F:heme binding"/>
    <property type="evidence" value="ECO:0007669"/>
    <property type="project" value="InterPro"/>
</dbReference>
<evidence type="ECO:0000313" key="10">
    <source>
        <dbReference type="Proteomes" id="UP001161247"/>
    </source>
</evidence>
<keyword evidence="8" id="KW-0472">Membrane</keyword>
<dbReference type="SUPFAM" id="SSF48264">
    <property type="entry name" value="Cytochrome P450"/>
    <property type="match status" value="1"/>
</dbReference>
<keyword evidence="7" id="KW-0503">Monooxygenase</keyword>
<reference evidence="9" key="1">
    <citation type="submission" date="2023-03" db="EMBL/GenBank/DDBJ databases">
        <authorList>
            <person name="Julca I."/>
        </authorList>
    </citation>
    <scope>NUCLEOTIDE SEQUENCE</scope>
</reference>
<sequence>MESLTALVLLTLGIFCIFFLLLNWNEIRYGRKGLPPGTMGWPVFGETLKFLQEGPNFMKKKRARYGNIFKSHLLGSPTIVSMDPELNRYIILNESKGLVPGYPQSIVDILGRHNIGAVAGGKHKQIRGATMFLIGPSAVKEQLLPKINKYIRLFLQDWEGKTIDIQAKTQEMAFFLAFKQILEDDESSLVYKSMKEEFEQLVEGTISLPIKLPGTNYYRGLQAGGSTSECKVYIIRRKRVSSTTSTEHIDMLNWLLSKDDSINYKLNDIEIYDQIIMILNSGYETVSTTTMMAIKYLGDHPNALEELLDEHIMIRQEKSPDEPIDWLAYKRMSFTRAVIFETMRLATVVNGLMRKATNDIELNGFYIPKGWKIYASTREINYDPILYPEPFKFNPWRWLQDKVLESHNYQFLFGRGTRLCPGKELGIVTISMFLHYFVTKYRWEEIGEQKISQFPRVQAPKGLHIRVMKQQ</sequence>
<keyword evidence="6 7" id="KW-0349">Heme</keyword>
<evidence type="ECO:0000256" key="3">
    <source>
        <dbReference type="ARBA" id="ARBA00022723"/>
    </source>
</evidence>
<accession>A0AAV1DM87</accession>
<keyword evidence="5 6" id="KW-0408">Iron</keyword>
<keyword evidence="4 8" id="KW-1133">Transmembrane helix</keyword>
<evidence type="ECO:0000256" key="7">
    <source>
        <dbReference type="RuleBase" id="RU000461"/>
    </source>
</evidence>
<dbReference type="GO" id="GO:0016125">
    <property type="term" value="P:sterol metabolic process"/>
    <property type="evidence" value="ECO:0007669"/>
    <property type="project" value="TreeGrafter"/>
</dbReference>
<keyword evidence="3 6" id="KW-0479">Metal-binding</keyword>